<comment type="caution">
    <text evidence="3">The sequence shown here is derived from an EMBL/GenBank/DDBJ whole genome shotgun (WGS) entry which is preliminary data.</text>
</comment>
<evidence type="ECO:0000259" key="2">
    <source>
        <dbReference type="PROSITE" id="PS50801"/>
    </source>
</evidence>
<dbReference type="PROSITE" id="PS50801">
    <property type="entry name" value="STAS"/>
    <property type="match status" value="1"/>
</dbReference>
<sequence>MELVEKNTGDVTILVLNGRLDSNTSKILEDKVMDILRQGCKKVLMDFQDVDYINSTGLRVLLLALQQLKKNQGRLFLCCIKDYMKEVFEISGYTEIFPIFISQDDAVKGFA</sequence>
<comment type="similarity">
    <text evidence="1">Belongs to the anti-sigma-factor antagonist family.</text>
</comment>
<dbReference type="Pfam" id="PF01740">
    <property type="entry name" value="STAS"/>
    <property type="match status" value="1"/>
</dbReference>
<dbReference type="AlphaFoldDB" id="A0A0W8G9G3"/>
<name>A0A0W8G9G3_9ZZZZ</name>
<accession>A0A0W8G9G3</accession>
<dbReference type="InterPro" id="IPR003658">
    <property type="entry name" value="Anti-sigma_ant"/>
</dbReference>
<evidence type="ECO:0000256" key="1">
    <source>
        <dbReference type="ARBA" id="ARBA00009013"/>
    </source>
</evidence>
<evidence type="ECO:0000313" key="3">
    <source>
        <dbReference type="EMBL" id="KUG29787.1"/>
    </source>
</evidence>
<feature type="domain" description="STAS" evidence="2">
    <location>
        <begin position="1"/>
        <end position="110"/>
    </location>
</feature>
<dbReference type="EMBL" id="LNQE01000036">
    <property type="protein sequence ID" value="KUG29787.1"/>
    <property type="molecule type" value="Genomic_DNA"/>
</dbReference>
<dbReference type="InterPro" id="IPR036513">
    <property type="entry name" value="STAS_dom_sf"/>
</dbReference>
<dbReference type="InterPro" id="IPR002645">
    <property type="entry name" value="STAS_dom"/>
</dbReference>
<dbReference type="GO" id="GO:0043856">
    <property type="term" value="F:anti-sigma factor antagonist activity"/>
    <property type="evidence" value="ECO:0007669"/>
    <property type="project" value="InterPro"/>
</dbReference>
<reference evidence="3" key="1">
    <citation type="journal article" date="2015" name="Proc. Natl. Acad. Sci. U.S.A.">
        <title>Networks of energetic and metabolic interactions define dynamics in microbial communities.</title>
        <authorList>
            <person name="Embree M."/>
            <person name="Liu J.K."/>
            <person name="Al-Bassam M.M."/>
            <person name="Zengler K."/>
        </authorList>
    </citation>
    <scope>NUCLEOTIDE SEQUENCE</scope>
</reference>
<protein>
    <submittedName>
        <fullName evidence="3">Anti-anti-sigma regulatory factor, spoiiaa</fullName>
    </submittedName>
</protein>
<dbReference type="Gene3D" id="3.30.750.24">
    <property type="entry name" value="STAS domain"/>
    <property type="match status" value="1"/>
</dbReference>
<gene>
    <name evidence="3" type="ORF">ASZ90_000318</name>
</gene>
<organism evidence="3">
    <name type="scientific">hydrocarbon metagenome</name>
    <dbReference type="NCBI Taxonomy" id="938273"/>
    <lineage>
        <taxon>unclassified sequences</taxon>
        <taxon>metagenomes</taxon>
        <taxon>ecological metagenomes</taxon>
    </lineage>
</organism>
<dbReference type="CDD" id="cd07043">
    <property type="entry name" value="STAS_anti-anti-sigma_factors"/>
    <property type="match status" value="1"/>
</dbReference>
<dbReference type="SUPFAM" id="SSF52091">
    <property type="entry name" value="SpoIIaa-like"/>
    <property type="match status" value="1"/>
</dbReference>
<proteinExistence type="inferred from homology"/>
<dbReference type="NCBIfam" id="TIGR00377">
    <property type="entry name" value="ant_ant_sig"/>
    <property type="match status" value="1"/>
</dbReference>
<dbReference type="PANTHER" id="PTHR33495">
    <property type="entry name" value="ANTI-SIGMA FACTOR ANTAGONIST TM_1081-RELATED-RELATED"/>
    <property type="match status" value="1"/>
</dbReference>